<dbReference type="PANTHER" id="PTHR30349">
    <property type="entry name" value="PHAGE INTEGRASE-RELATED"/>
    <property type="match status" value="1"/>
</dbReference>
<dbReference type="NCBIfam" id="NF001399">
    <property type="entry name" value="PRK00283.1"/>
    <property type="match status" value="1"/>
</dbReference>
<dbReference type="PANTHER" id="PTHR30349:SF81">
    <property type="entry name" value="TYROSINE RECOMBINASE XERC"/>
    <property type="match status" value="1"/>
</dbReference>
<evidence type="ECO:0000313" key="13">
    <source>
        <dbReference type="EMBL" id="RZD14041.1"/>
    </source>
</evidence>
<evidence type="ECO:0000256" key="7">
    <source>
        <dbReference type="ARBA" id="ARBA00023172"/>
    </source>
</evidence>
<name>A0A519B9R8_9DELT</name>
<evidence type="ECO:0000256" key="6">
    <source>
        <dbReference type="ARBA" id="ARBA00023125"/>
    </source>
</evidence>
<dbReference type="NCBIfam" id="NF040815">
    <property type="entry name" value="recomb_XerA_Arch"/>
    <property type="match status" value="1"/>
</dbReference>
<evidence type="ECO:0000256" key="4">
    <source>
        <dbReference type="ARBA" id="ARBA00022829"/>
    </source>
</evidence>
<comment type="similarity">
    <text evidence="9">Belongs to the 'phage' integrase family. XerC subfamily.</text>
</comment>
<feature type="active site" evidence="9">
    <location>
        <position position="183"/>
    </location>
</feature>
<dbReference type="PROSITE" id="PS51898">
    <property type="entry name" value="TYR_RECOMBINASE"/>
    <property type="match status" value="1"/>
</dbReference>
<dbReference type="InterPro" id="IPR044068">
    <property type="entry name" value="CB"/>
</dbReference>
<keyword evidence="5 9" id="KW-0229">DNA integration</keyword>
<comment type="caution">
    <text evidence="13">The sequence shown here is derived from an EMBL/GenBank/DDBJ whole genome shotgun (WGS) entry which is preliminary data.</text>
</comment>
<dbReference type="PROSITE" id="PS51900">
    <property type="entry name" value="CB"/>
    <property type="match status" value="1"/>
</dbReference>
<dbReference type="CDD" id="cd00798">
    <property type="entry name" value="INT_XerDC_C"/>
    <property type="match status" value="1"/>
</dbReference>
<dbReference type="InterPro" id="IPR013762">
    <property type="entry name" value="Integrase-like_cat_sf"/>
</dbReference>
<dbReference type="Pfam" id="PF02899">
    <property type="entry name" value="Phage_int_SAM_1"/>
    <property type="match status" value="1"/>
</dbReference>
<keyword evidence="3 9" id="KW-0132">Cell division</keyword>
<evidence type="ECO:0000256" key="2">
    <source>
        <dbReference type="ARBA" id="ARBA00022490"/>
    </source>
</evidence>
<dbReference type="SUPFAM" id="SSF56349">
    <property type="entry name" value="DNA breaking-rejoining enzymes"/>
    <property type="match status" value="1"/>
</dbReference>
<dbReference type="AlphaFoldDB" id="A0A519B9R8"/>
<evidence type="ECO:0000256" key="8">
    <source>
        <dbReference type="ARBA" id="ARBA00023306"/>
    </source>
</evidence>
<evidence type="ECO:0000256" key="1">
    <source>
        <dbReference type="ARBA" id="ARBA00004496"/>
    </source>
</evidence>
<dbReference type="EMBL" id="SGBD01000004">
    <property type="protein sequence ID" value="RZD14041.1"/>
    <property type="molecule type" value="Genomic_DNA"/>
</dbReference>
<accession>A0A519B9R8</accession>
<dbReference type="GO" id="GO:0051301">
    <property type="term" value="P:cell division"/>
    <property type="evidence" value="ECO:0007669"/>
    <property type="project" value="UniProtKB-KW"/>
</dbReference>
<dbReference type="InterPro" id="IPR023009">
    <property type="entry name" value="Tyrosine_recombinase_XerC/XerD"/>
</dbReference>
<proteinExistence type="inferred from homology"/>
<evidence type="ECO:0000256" key="3">
    <source>
        <dbReference type="ARBA" id="ARBA00022618"/>
    </source>
</evidence>
<gene>
    <name evidence="9" type="primary">xerC</name>
    <name evidence="13" type="ORF">EVJ47_07345</name>
</gene>
<feature type="active site" evidence="9">
    <location>
        <position position="302"/>
    </location>
</feature>
<evidence type="ECO:0000259" key="11">
    <source>
        <dbReference type="PROSITE" id="PS51898"/>
    </source>
</evidence>
<dbReference type="InterPro" id="IPR011010">
    <property type="entry name" value="DNA_brk_join_enz"/>
</dbReference>
<organism evidence="13 14">
    <name type="scientific">Candidatus Acidulodesulfobacterium ferriphilum</name>
    <dbReference type="NCBI Taxonomy" id="2597223"/>
    <lineage>
        <taxon>Bacteria</taxon>
        <taxon>Deltaproteobacteria</taxon>
        <taxon>Candidatus Acidulodesulfobacterales</taxon>
        <taxon>Candidatus Acidulodesulfobacterium</taxon>
    </lineage>
</organism>
<evidence type="ECO:0000256" key="10">
    <source>
        <dbReference type="SAM" id="MobiDB-lite"/>
    </source>
</evidence>
<feature type="active site" description="O-(3'-phospho-DNA)-tyrosine intermediate" evidence="9">
    <location>
        <position position="311"/>
    </location>
</feature>
<keyword evidence="2 9" id="KW-0963">Cytoplasm</keyword>
<keyword evidence="6 9" id="KW-0238">DNA-binding</keyword>
<feature type="active site" evidence="9">
    <location>
        <position position="207"/>
    </location>
</feature>
<dbReference type="InterPro" id="IPR050090">
    <property type="entry name" value="Tyrosine_recombinase_XerCD"/>
</dbReference>
<dbReference type="HAMAP" id="MF_01808">
    <property type="entry name" value="Recomb_XerC_XerD"/>
    <property type="match status" value="1"/>
</dbReference>
<dbReference type="GO" id="GO:0003677">
    <property type="term" value="F:DNA binding"/>
    <property type="evidence" value="ECO:0007669"/>
    <property type="project" value="UniProtKB-UniRule"/>
</dbReference>
<dbReference type="Proteomes" id="UP000320813">
    <property type="component" value="Unassembled WGS sequence"/>
</dbReference>
<dbReference type="Pfam" id="PF00589">
    <property type="entry name" value="Phage_integrase"/>
    <property type="match status" value="1"/>
</dbReference>
<sequence length="331" mass="37864">MKKTDGDDNKEAGKNGENGTGRKKDELEGFTGEYISFLKIERGLSANTVSSYYLDLMKFHKYVMSKKVDFKTLPPLFFQDFLGYLAQAGLNGKTRARFYSSIKGFYKFLFKCRIISEFPFKDIEYPFVAKKLPEFLTKDEISRILNVDFKNGKNGGNKAKEGTNFENIRNKVILELLYSSGLRISELAGVKLENFNFDLNFIRVRGKGSKERIVPFGTPVKEALKTYLPLRRRYEKSGKSYMFIAKNGLPFTRQGLWKIIKKAALLAGIDKNITPHMLRHTFATHLLEGGADLRSIQQMLGHSSISTTEIYTHTDISHLKAQHSKFHPRNK</sequence>
<comment type="subunit">
    <text evidence="9">Forms a cyclic heterotetrameric complex composed of two molecules of XerC and two molecules of XerD.</text>
</comment>
<dbReference type="InterPro" id="IPR002104">
    <property type="entry name" value="Integrase_catalytic"/>
</dbReference>
<dbReference type="Gene3D" id="1.10.443.10">
    <property type="entry name" value="Intergrase catalytic core"/>
    <property type="match status" value="1"/>
</dbReference>
<feature type="active site" evidence="9">
    <location>
        <position position="279"/>
    </location>
</feature>
<feature type="domain" description="Tyr recombinase" evidence="11">
    <location>
        <begin position="131"/>
        <end position="324"/>
    </location>
</feature>
<dbReference type="GO" id="GO:0009037">
    <property type="term" value="F:tyrosine-based site-specific recombinase activity"/>
    <property type="evidence" value="ECO:0007669"/>
    <property type="project" value="UniProtKB-UniRule"/>
</dbReference>
<feature type="active site" evidence="9">
    <location>
        <position position="276"/>
    </location>
</feature>
<evidence type="ECO:0000256" key="9">
    <source>
        <dbReference type="HAMAP-Rule" id="MF_01808"/>
    </source>
</evidence>
<dbReference type="GO" id="GO:0007059">
    <property type="term" value="P:chromosome segregation"/>
    <property type="evidence" value="ECO:0007669"/>
    <property type="project" value="UniProtKB-UniRule"/>
</dbReference>
<keyword evidence="8 9" id="KW-0131">Cell cycle</keyword>
<evidence type="ECO:0000313" key="14">
    <source>
        <dbReference type="Proteomes" id="UP000320813"/>
    </source>
</evidence>
<dbReference type="Gene3D" id="1.10.150.130">
    <property type="match status" value="1"/>
</dbReference>
<reference evidence="13 14" key="1">
    <citation type="submission" date="2019-01" db="EMBL/GenBank/DDBJ databases">
        <title>Insights into ecological role of a new deltaproteobacterial order Candidatus Sinidesulfobacterales (Sva0485) by metagenomics and metatranscriptomics.</title>
        <authorList>
            <person name="Tan S."/>
            <person name="Liu J."/>
            <person name="Fang Y."/>
            <person name="Hedlund B.P."/>
            <person name="Lian Z.H."/>
            <person name="Huang L.Y."/>
            <person name="Li J.T."/>
            <person name="Huang L.N."/>
            <person name="Li W.J."/>
            <person name="Jiang H.C."/>
            <person name="Dong H.L."/>
            <person name="Shu W.S."/>
        </authorList>
    </citation>
    <scope>NUCLEOTIDE SEQUENCE [LARGE SCALE GENOMIC DNA]</scope>
    <source>
        <strain evidence="13">AP3</strain>
    </source>
</reference>
<dbReference type="InterPro" id="IPR004107">
    <property type="entry name" value="Integrase_SAM-like_N"/>
</dbReference>
<dbReference type="GO" id="GO:0006313">
    <property type="term" value="P:DNA transposition"/>
    <property type="evidence" value="ECO:0007669"/>
    <property type="project" value="UniProtKB-UniRule"/>
</dbReference>
<dbReference type="InterPro" id="IPR010998">
    <property type="entry name" value="Integrase_recombinase_N"/>
</dbReference>
<comment type="function">
    <text evidence="9">Site-specific tyrosine recombinase, which acts by catalyzing the cutting and rejoining of the recombining DNA molecules. The XerC-XerD complex is essential to convert dimers of the bacterial chromosome into monomers to permit their segregation at cell division. It also contributes to the segregational stability of plasmids.</text>
</comment>
<feature type="domain" description="Core-binding (CB)" evidence="12">
    <location>
        <begin position="25"/>
        <end position="110"/>
    </location>
</feature>
<evidence type="ECO:0000259" key="12">
    <source>
        <dbReference type="PROSITE" id="PS51900"/>
    </source>
</evidence>
<dbReference type="GO" id="GO:0005737">
    <property type="term" value="C:cytoplasm"/>
    <property type="evidence" value="ECO:0007669"/>
    <property type="project" value="UniProtKB-SubCell"/>
</dbReference>
<keyword evidence="7 9" id="KW-0233">DNA recombination</keyword>
<evidence type="ECO:0000256" key="5">
    <source>
        <dbReference type="ARBA" id="ARBA00022908"/>
    </source>
</evidence>
<comment type="subcellular location">
    <subcellularLocation>
        <location evidence="1 9">Cytoplasm</location>
    </subcellularLocation>
</comment>
<protein>
    <recommendedName>
        <fullName evidence="9">Tyrosine recombinase XerC</fullName>
    </recommendedName>
</protein>
<keyword evidence="4 9" id="KW-0159">Chromosome partition</keyword>
<feature type="region of interest" description="Disordered" evidence="10">
    <location>
        <begin position="1"/>
        <end position="25"/>
    </location>
</feature>